<evidence type="ECO:0000256" key="1">
    <source>
        <dbReference type="ARBA" id="ARBA00001946"/>
    </source>
</evidence>
<dbReference type="RefSeq" id="WP_187818447.1">
    <property type="nucleotide sequence ID" value="NZ_JACTVJ010000023.1"/>
</dbReference>
<organism evidence="6 7">
    <name type="scientific">Streptomyces polyasparticus</name>
    <dbReference type="NCBI Taxonomy" id="2767826"/>
    <lineage>
        <taxon>Bacteria</taxon>
        <taxon>Bacillati</taxon>
        <taxon>Actinomycetota</taxon>
        <taxon>Actinomycetes</taxon>
        <taxon>Kitasatosporales</taxon>
        <taxon>Streptomycetaceae</taxon>
        <taxon>Streptomyces</taxon>
    </lineage>
</organism>
<dbReference type="Gene3D" id="1.10.150.240">
    <property type="entry name" value="Putative phosphatase, domain 2"/>
    <property type="match status" value="1"/>
</dbReference>
<dbReference type="InterPro" id="IPR036412">
    <property type="entry name" value="HAD-like_sf"/>
</dbReference>
<keyword evidence="6" id="KW-0378">Hydrolase</keyword>
<dbReference type="Gene3D" id="1.10.4080.10">
    <property type="entry name" value="ADP-ribosylation/Crystallin J1"/>
    <property type="match status" value="1"/>
</dbReference>
<dbReference type="Gene3D" id="3.40.50.1000">
    <property type="entry name" value="HAD superfamily/HAD-like"/>
    <property type="match status" value="1"/>
</dbReference>
<dbReference type="SFLD" id="SFLDS00003">
    <property type="entry name" value="Haloacid_Dehalogenase"/>
    <property type="match status" value="1"/>
</dbReference>
<reference evidence="6 7" key="1">
    <citation type="submission" date="2020-08" db="EMBL/GenBank/DDBJ databases">
        <title>Genemic of Streptomyces polyaspartic.</title>
        <authorList>
            <person name="Liu W."/>
        </authorList>
    </citation>
    <scope>NUCLEOTIDE SEQUENCE [LARGE SCALE GENOMIC DNA]</scope>
    <source>
        <strain evidence="6 7">TRM66268-LWL</strain>
    </source>
</reference>
<evidence type="ECO:0000313" key="7">
    <source>
        <dbReference type="Proteomes" id="UP000642284"/>
    </source>
</evidence>
<dbReference type="GO" id="GO:0016787">
    <property type="term" value="F:hydrolase activity"/>
    <property type="evidence" value="ECO:0007669"/>
    <property type="project" value="UniProtKB-KW"/>
</dbReference>
<evidence type="ECO:0000256" key="2">
    <source>
        <dbReference type="ARBA" id="ARBA00006171"/>
    </source>
</evidence>
<dbReference type="InterPro" id="IPR006439">
    <property type="entry name" value="HAD-SF_hydro_IA"/>
</dbReference>
<dbReference type="PANTHER" id="PTHR46193:SF18">
    <property type="entry name" value="HEXITOL PHOSPHATASE B"/>
    <property type="match status" value="1"/>
</dbReference>
<dbReference type="SUPFAM" id="SSF56784">
    <property type="entry name" value="HAD-like"/>
    <property type="match status" value="1"/>
</dbReference>
<dbReference type="SFLD" id="SFLDG01129">
    <property type="entry name" value="C1.5:_HAD__Beta-PGM__Phosphata"/>
    <property type="match status" value="1"/>
</dbReference>
<dbReference type="NCBIfam" id="TIGR01509">
    <property type="entry name" value="HAD-SF-IA-v3"/>
    <property type="match status" value="1"/>
</dbReference>
<comment type="cofactor">
    <cofactor evidence="1">
        <name>Mg(2+)</name>
        <dbReference type="ChEBI" id="CHEBI:18420"/>
    </cofactor>
</comment>
<name>A0ABR7SUH5_9ACTN</name>
<dbReference type="PANTHER" id="PTHR46193">
    <property type="entry name" value="6-PHOSPHOGLUCONATE PHOSPHATASE"/>
    <property type="match status" value="1"/>
</dbReference>
<keyword evidence="3" id="KW-0479">Metal-binding</keyword>
<evidence type="ECO:0000313" key="6">
    <source>
        <dbReference type="EMBL" id="MBC9718003.1"/>
    </source>
</evidence>
<keyword evidence="4" id="KW-0460">Magnesium</keyword>
<gene>
    <name evidence="6" type="ORF">H9Y04_36270</name>
</gene>
<sequence length="565" mass="59877">MRSAGGESAAPQNGLAALLLDFDGVIIDSEYAHYMAWREEFERFGLWLATDTWAEHWASGRTLGAPRKQPVTALLEARLGRPLEDAVAERVRARYVALRDALPLRPGIAAWIKEGTARGLRCAVVTDGSSPYVQTILDRLGLADDIALVVGRSAHRTAKPAPDGYRDALTYLNITGEQAVAVEDSPHGVAAARAAGLPVIATPNRVTSPLLAPAPKVVIADPQLMTLGRSLALLDPPERSARPRARPTVPPVARIRGCLAGIGLGDALGKVIDKRTRTTLDPETTDMLDAFAKDTAPPAVFSGRITDDTVLTLAVAASIGTLGLPHRDALEAKLRHINPHGGRQIYKLRESEETFALATDGDTNGCVARSAALAALHTPDDLGELAYDTLKTATLTHGDPEAIVAALLFAVALCHAFAGDSTEDTVRALHVRAPKLVRLAGGGRKVAEHVLAHAPAGDGVPYSPAEYIDELEETVGLGVRARSSAVAGILLGLSGIPARDLVPALLQRRHGGDLDSVAALACGLTYAFHPEEVPEPWVTRVERYAKTSFQGTASALDGLRAKRTR</sequence>
<dbReference type="Pfam" id="PF00702">
    <property type="entry name" value="Hydrolase"/>
    <property type="match status" value="1"/>
</dbReference>
<dbReference type="InterPro" id="IPR005502">
    <property type="entry name" value="Ribosyl_crysJ1"/>
</dbReference>
<dbReference type="SUPFAM" id="SSF101478">
    <property type="entry name" value="ADP-ribosylglycohydrolase"/>
    <property type="match status" value="1"/>
</dbReference>
<evidence type="ECO:0000256" key="3">
    <source>
        <dbReference type="ARBA" id="ARBA00022723"/>
    </source>
</evidence>
<dbReference type="InterPro" id="IPR023198">
    <property type="entry name" value="PGP-like_dom2"/>
</dbReference>
<keyword evidence="7" id="KW-1185">Reference proteome</keyword>
<evidence type="ECO:0000256" key="4">
    <source>
        <dbReference type="ARBA" id="ARBA00022842"/>
    </source>
</evidence>
<dbReference type="InterPro" id="IPR023214">
    <property type="entry name" value="HAD_sf"/>
</dbReference>
<protein>
    <submittedName>
        <fullName evidence="6">HAD-IA family hydrolase</fullName>
    </submittedName>
</protein>
<dbReference type="EMBL" id="JACTVJ010000023">
    <property type="protein sequence ID" value="MBC9718003.1"/>
    <property type="molecule type" value="Genomic_DNA"/>
</dbReference>
<dbReference type="Pfam" id="PF03747">
    <property type="entry name" value="ADP_ribosyl_GH"/>
    <property type="match status" value="1"/>
</dbReference>
<proteinExistence type="inferred from homology"/>
<comment type="similarity">
    <text evidence="2">Belongs to the HAD-like hydrolase superfamily. CbbY/CbbZ/Gph/YieH family.</text>
</comment>
<accession>A0ABR7SUH5</accession>
<dbReference type="InterPro" id="IPR036705">
    <property type="entry name" value="Ribosyl_crysJ1_sf"/>
</dbReference>
<dbReference type="InterPro" id="IPR051600">
    <property type="entry name" value="Beta-PGM-like"/>
</dbReference>
<comment type="caution">
    <text evidence="6">The sequence shown here is derived from an EMBL/GenBank/DDBJ whole genome shotgun (WGS) entry which is preliminary data.</text>
</comment>
<keyword evidence="5" id="KW-0119">Carbohydrate metabolism</keyword>
<evidence type="ECO:0000256" key="5">
    <source>
        <dbReference type="ARBA" id="ARBA00023277"/>
    </source>
</evidence>
<dbReference type="Proteomes" id="UP000642284">
    <property type="component" value="Unassembled WGS sequence"/>
</dbReference>